<dbReference type="GO" id="GO:0016798">
    <property type="term" value="F:hydrolase activity, acting on glycosyl bonds"/>
    <property type="evidence" value="ECO:0007669"/>
    <property type="project" value="UniProtKB-KW"/>
</dbReference>
<evidence type="ECO:0000256" key="4">
    <source>
        <dbReference type="ARBA" id="ARBA00023239"/>
    </source>
</evidence>
<protein>
    <submittedName>
        <fullName evidence="6">Uncharacterized protein</fullName>
    </submittedName>
</protein>
<keyword evidence="2" id="KW-0378">Hydrolase</keyword>
<dbReference type="GO" id="GO:0005737">
    <property type="term" value="C:cytoplasm"/>
    <property type="evidence" value="ECO:0007669"/>
    <property type="project" value="TreeGrafter"/>
</dbReference>
<keyword evidence="3" id="KW-0464">Manganese</keyword>
<keyword evidence="4" id="KW-0456">Lyase</keyword>
<dbReference type="Gene3D" id="3.40.1790.10">
    <property type="entry name" value="Indigoidine synthase domain"/>
    <property type="match status" value="1"/>
</dbReference>
<dbReference type="InterPro" id="IPR022830">
    <property type="entry name" value="Indigdn_synthA-like"/>
</dbReference>
<evidence type="ECO:0000256" key="1">
    <source>
        <dbReference type="ARBA" id="ARBA00022723"/>
    </source>
</evidence>
<evidence type="ECO:0000256" key="5">
    <source>
        <dbReference type="ARBA" id="ARBA00023295"/>
    </source>
</evidence>
<keyword evidence="5" id="KW-0326">Glycosidase</keyword>
<dbReference type="SUPFAM" id="SSF110581">
    <property type="entry name" value="Indigoidine synthase A-like"/>
    <property type="match status" value="1"/>
</dbReference>
<dbReference type="GO" id="GO:0004730">
    <property type="term" value="F:pseudouridylate synthase activity"/>
    <property type="evidence" value="ECO:0007669"/>
    <property type="project" value="InterPro"/>
</dbReference>
<dbReference type="GO" id="GO:0046872">
    <property type="term" value="F:metal ion binding"/>
    <property type="evidence" value="ECO:0007669"/>
    <property type="project" value="UniProtKB-KW"/>
</dbReference>
<name>A0AAD5L7H1_PYTIN</name>
<dbReference type="Proteomes" id="UP001209570">
    <property type="component" value="Unassembled WGS sequence"/>
</dbReference>
<accession>A0AAD5L7H1</accession>
<proteinExistence type="predicted"/>
<evidence type="ECO:0000256" key="2">
    <source>
        <dbReference type="ARBA" id="ARBA00022801"/>
    </source>
</evidence>
<evidence type="ECO:0000313" key="6">
    <source>
        <dbReference type="EMBL" id="KAJ0389703.1"/>
    </source>
</evidence>
<keyword evidence="7" id="KW-1185">Reference proteome</keyword>
<dbReference type="EMBL" id="JAKCXM010003283">
    <property type="protein sequence ID" value="KAJ0389703.1"/>
    <property type="molecule type" value="Genomic_DNA"/>
</dbReference>
<dbReference type="InterPro" id="IPR007342">
    <property type="entry name" value="PsuG"/>
</dbReference>
<reference evidence="6" key="1">
    <citation type="submission" date="2021-12" db="EMBL/GenBank/DDBJ databases">
        <title>Prjna785345.</title>
        <authorList>
            <person name="Rujirawat T."/>
            <person name="Krajaejun T."/>
        </authorList>
    </citation>
    <scope>NUCLEOTIDE SEQUENCE</scope>
    <source>
        <strain evidence="6">Pi057C3</strain>
    </source>
</reference>
<organism evidence="6 7">
    <name type="scientific">Pythium insidiosum</name>
    <name type="common">Pythiosis disease agent</name>
    <dbReference type="NCBI Taxonomy" id="114742"/>
    <lineage>
        <taxon>Eukaryota</taxon>
        <taxon>Sar</taxon>
        <taxon>Stramenopiles</taxon>
        <taxon>Oomycota</taxon>
        <taxon>Peronosporomycetes</taxon>
        <taxon>Pythiales</taxon>
        <taxon>Pythiaceae</taxon>
        <taxon>Pythium</taxon>
    </lineage>
</organism>
<dbReference type="AlphaFoldDB" id="A0AAD5L7H1"/>
<sequence length="121" mass="12870">MPFPQNLEMAKAVEDVVRAQGACPATICIADGELKVGLSDKDLKALAEMGVAARKVRIAHAAGIRLFVTGGIGGVHRFVEETMDVSTDLIELSRTPVAVVCAGIKSILDIPRTLEFLETHS</sequence>
<evidence type="ECO:0000256" key="3">
    <source>
        <dbReference type="ARBA" id="ARBA00023211"/>
    </source>
</evidence>
<dbReference type="PANTHER" id="PTHR42909:SF1">
    <property type="entry name" value="CARBOHYDRATE KINASE PFKB DOMAIN-CONTAINING PROTEIN"/>
    <property type="match status" value="1"/>
</dbReference>
<evidence type="ECO:0000313" key="7">
    <source>
        <dbReference type="Proteomes" id="UP001209570"/>
    </source>
</evidence>
<gene>
    <name evidence="6" type="ORF">P43SY_011843</name>
</gene>
<keyword evidence="1" id="KW-0479">Metal-binding</keyword>
<dbReference type="PANTHER" id="PTHR42909">
    <property type="entry name" value="ZGC:136858"/>
    <property type="match status" value="1"/>
</dbReference>
<comment type="caution">
    <text evidence="6">The sequence shown here is derived from an EMBL/GenBank/DDBJ whole genome shotgun (WGS) entry which is preliminary data.</text>
</comment>
<dbReference type="Pfam" id="PF04227">
    <property type="entry name" value="Indigoidine_A"/>
    <property type="match status" value="1"/>
</dbReference>